<feature type="region of interest" description="Disordered" evidence="8">
    <location>
        <begin position="1"/>
        <end position="20"/>
    </location>
</feature>
<dbReference type="EMBL" id="CALNXJ010000112">
    <property type="protein sequence ID" value="CAH3165020.1"/>
    <property type="molecule type" value="Genomic_DNA"/>
</dbReference>
<dbReference type="GO" id="GO:0005743">
    <property type="term" value="C:mitochondrial inner membrane"/>
    <property type="evidence" value="ECO:0007669"/>
    <property type="project" value="TreeGrafter"/>
</dbReference>
<keyword evidence="4" id="KW-0479">Metal-binding</keyword>
<sequence>MVEATKRPEQKNASTEEVTDYTPDFNKIIGDFSHRLRPVREPGGSERENKVFEIDNELSKWSFGSVAEMLFDKRFGCLEEEINKEAQTFIKAVGDFLANAVEAELFIGRRVKELEKSCKPSKETERDRAGFFKFLLAGGKLTKDDLLANAWLRETLRLYPVLSSIPRKPKEDIILGGYHIPGVTAQVEFLAHQIGRDESIFEDAEAFKPKR</sequence>
<evidence type="ECO:0000256" key="2">
    <source>
        <dbReference type="ARBA" id="ARBA00010617"/>
    </source>
</evidence>
<dbReference type="Gene3D" id="1.10.630.10">
    <property type="entry name" value="Cytochrome P450"/>
    <property type="match status" value="2"/>
</dbReference>
<feature type="compositionally biased region" description="Basic and acidic residues" evidence="8">
    <location>
        <begin position="1"/>
        <end position="10"/>
    </location>
</feature>
<dbReference type="GO" id="GO:0016705">
    <property type="term" value="F:oxidoreductase activity, acting on paired donors, with incorporation or reduction of molecular oxygen"/>
    <property type="evidence" value="ECO:0007669"/>
    <property type="project" value="InterPro"/>
</dbReference>
<dbReference type="GO" id="GO:0006704">
    <property type="term" value="P:glucocorticoid biosynthetic process"/>
    <property type="evidence" value="ECO:0007669"/>
    <property type="project" value="TreeGrafter"/>
</dbReference>
<evidence type="ECO:0000313" key="10">
    <source>
        <dbReference type="Proteomes" id="UP001159428"/>
    </source>
</evidence>
<evidence type="ECO:0000313" key="9">
    <source>
        <dbReference type="EMBL" id="CAH3165020.1"/>
    </source>
</evidence>
<keyword evidence="3" id="KW-0349">Heme</keyword>
<comment type="cofactor">
    <cofactor evidence="1">
        <name>heme</name>
        <dbReference type="ChEBI" id="CHEBI:30413"/>
    </cofactor>
</comment>
<keyword evidence="10" id="KW-1185">Reference proteome</keyword>
<dbReference type="InterPro" id="IPR036396">
    <property type="entry name" value="Cyt_P450_sf"/>
</dbReference>
<comment type="similarity">
    <text evidence="2">Belongs to the cytochrome P450 family.</text>
</comment>
<organism evidence="9 10">
    <name type="scientific">Pocillopora meandrina</name>
    <dbReference type="NCBI Taxonomy" id="46732"/>
    <lineage>
        <taxon>Eukaryota</taxon>
        <taxon>Metazoa</taxon>
        <taxon>Cnidaria</taxon>
        <taxon>Anthozoa</taxon>
        <taxon>Hexacorallia</taxon>
        <taxon>Scleractinia</taxon>
        <taxon>Astrocoeniina</taxon>
        <taxon>Pocilloporidae</taxon>
        <taxon>Pocillopora</taxon>
    </lineage>
</organism>
<reference evidence="9 10" key="1">
    <citation type="submission" date="2022-05" db="EMBL/GenBank/DDBJ databases">
        <authorList>
            <consortium name="Genoscope - CEA"/>
            <person name="William W."/>
        </authorList>
    </citation>
    <scope>NUCLEOTIDE SEQUENCE [LARGE SCALE GENOMIC DNA]</scope>
</reference>
<accession>A0AAU9Y1U4</accession>
<dbReference type="GO" id="GO:0071375">
    <property type="term" value="P:cellular response to peptide hormone stimulus"/>
    <property type="evidence" value="ECO:0007669"/>
    <property type="project" value="TreeGrafter"/>
</dbReference>
<comment type="caution">
    <text evidence="9">The sequence shown here is derived from an EMBL/GenBank/DDBJ whole genome shotgun (WGS) entry which is preliminary data.</text>
</comment>
<dbReference type="InterPro" id="IPR001128">
    <property type="entry name" value="Cyt_P450"/>
</dbReference>
<protein>
    <submittedName>
        <fullName evidence="9">Uncharacterized protein</fullName>
    </submittedName>
</protein>
<evidence type="ECO:0000256" key="3">
    <source>
        <dbReference type="ARBA" id="ARBA00022617"/>
    </source>
</evidence>
<evidence type="ECO:0000256" key="1">
    <source>
        <dbReference type="ARBA" id="ARBA00001971"/>
    </source>
</evidence>
<dbReference type="AlphaFoldDB" id="A0AAU9Y1U4"/>
<dbReference type="InterPro" id="IPR050479">
    <property type="entry name" value="CYP11_CYP27_families"/>
</dbReference>
<gene>
    <name evidence="9" type="ORF">PMEA_00003308</name>
</gene>
<keyword evidence="5" id="KW-0560">Oxidoreductase</keyword>
<evidence type="ECO:0000256" key="5">
    <source>
        <dbReference type="ARBA" id="ARBA00023002"/>
    </source>
</evidence>
<dbReference type="GO" id="GO:0004497">
    <property type="term" value="F:monooxygenase activity"/>
    <property type="evidence" value="ECO:0007669"/>
    <property type="project" value="UniProtKB-KW"/>
</dbReference>
<dbReference type="Pfam" id="PF00067">
    <property type="entry name" value="p450"/>
    <property type="match status" value="1"/>
</dbReference>
<proteinExistence type="inferred from homology"/>
<name>A0AAU9Y1U4_9CNID</name>
<dbReference type="Proteomes" id="UP001159428">
    <property type="component" value="Unassembled WGS sequence"/>
</dbReference>
<dbReference type="GO" id="GO:0034650">
    <property type="term" value="P:cortisol metabolic process"/>
    <property type="evidence" value="ECO:0007669"/>
    <property type="project" value="TreeGrafter"/>
</dbReference>
<keyword evidence="6" id="KW-0408">Iron</keyword>
<dbReference type="GO" id="GO:0008203">
    <property type="term" value="P:cholesterol metabolic process"/>
    <property type="evidence" value="ECO:0007669"/>
    <property type="project" value="TreeGrafter"/>
</dbReference>
<dbReference type="GO" id="GO:0005506">
    <property type="term" value="F:iron ion binding"/>
    <property type="evidence" value="ECO:0007669"/>
    <property type="project" value="InterPro"/>
</dbReference>
<evidence type="ECO:0000256" key="4">
    <source>
        <dbReference type="ARBA" id="ARBA00022723"/>
    </source>
</evidence>
<keyword evidence="7" id="KW-0503">Monooxygenase</keyword>
<dbReference type="SUPFAM" id="SSF48264">
    <property type="entry name" value="Cytochrome P450"/>
    <property type="match status" value="1"/>
</dbReference>
<dbReference type="PANTHER" id="PTHR24279:SF125">
    <property type="entry name" value="CYTOCHROME P450 FAMILY 24 SUBFAMILY A MEMBER 1"/>
    <property type="match status" value="1"/>
</dbReference>
<evidence type="ECO:0000256" key="6">
    <source>
        <dbReference type="ARBA" id="ARBA00023004"/>
    </source>
</evidence>
<dbReference type="GO" id="GO:0020037">
    <property type="term" value="F:heme binding"/>
    <property type="evidence" value="ECO:0007669"/>
    <property type="project" value="InterPro"/>
</dbReference>
<evidence type="ECO:0000256" key="7">
    <source>
        <dbReference type="ARBA" id="ARBA00023033"/>
    </source>
</evidence>
<dbReference type="PANTHER" id="PTHR24279">
    <property type="entry name" value="CYTOCHROME P450"/>
    <property type="match status" value="1"/>
</dbReference>
<dbReference type="GO" id="GO:0006700">
    <property type="term" value="P:C21-steroid hormone biosynthetic process"/>
    <property type="evidence" value="ECO:0007669"/>
    <property type="project" value="TreeGrafter"/>
</dbReference>
<evidence type="ECO:0000256" key="8">
    <source>
        <dbReference type="SAM" id="MobiDB-lite"/>
    </source>
</evidence>